<evidence type="ECO:0000313" key="1">
    <source>
        <dbReference type="EMBL" id="PON83236.1"/>
    </source>
</evidence>
<dbReference type="OrthoDB" id="10348852at2759"/>
<reference evidence="2" key="1">
    <citation type="submission" date="2016-06" db="EMBL/GenBank/DDBJ databases">
        <title>Parallel loss of symbiosis genes in relatives of nitrogen-fixing non-legume Parasponia.</title>
        <authorList>
            <person name="Van Velzen R."/>
            <person name="Holmer R."/>
            <person name="Bu F."/>
            <person name="Rutten L."/>
            <person name="Van Zeijl A."/>
            <person name="Liu W."/>
            <person name="Santuari L."/>
            <person name="Cao Q."/>
            <person name="Sharma T."/>
            <person name="Shen D."/>
            <person name="Roswanjaya Y."/>
            <person name="Wardhani T."/>
            <person name="Kalhor M.S."/>
            <person name="Jansen J."/>
            <person name="Van den Hoogen J."/>
            <person name="Gungor B."/>
            <person name="Hartog M."/>
            <person name="Hontelez J."/>
            <person name="Verver J."/>
            <person name="Yang W.-C."/>
            <person name="Schijlen E."/>
            <person name="Repin R."/>
            <person name="Schilthuizen M."/>
            <person name="Schranz E."/>
            <person name="Heidstra R."/>
            <person name="Miyata K."/>
            <person name="Fedorova E."/>
            <person name="Kohlen W."/>
            <person name="Bisseling T."/>
            <person name="Smit S."/>
            <person name="Geurts R."/>
        </authorList>
    </citation>
    <scope>NUCLEOTIDE SEQUENCE [LARGE SCALE GENOMIC DNA]</scope>
    <source>
        <strain evidence="2">cv. RG33-2</strain>
    </source>
</reference>
<dbReference type="EMBL" id="JXTC01000181">
    <property type="protein sequence ID" value="PON83236.1"/>
    <property type="molecule type" value="Genomic_DNA"/>
</dbReference>
<dbReference type="InParanoid" id="A0A2P5ECG9"/>
<gene>
    <name evidence="1" type="ORF">TorRG33x02_209400</name>
</gene>
<protein>
    <submittedName>
        <fullName evidence="1">Uncharacterized protein</fullName>
    </submittedName>
</protein>
<evidence type="ECO:0000313" key="2">
    <source>
        <dbReference type="Proteomes" id="UP000237000"/>
    </source>
</evidence>
<proteinExistence type="predicted"/>
<sequence>MPLGEWNLDFLKRCFDNISTRAILQIPITVQGTWF</sequence>
<comment type="caution">
    <text evidence="1">The sequence shown here is derived from an EMBL/GenBank/DDBJ whole genome shotgun (WGS) entry which is preliminary data.</text>
</comment>
<organism evidence="1 2">
    <name type="scientific">Trema orientale</name>
    <name type="common">Charcoal tree</name>
    <name type="synonym">Celtis orientalis</name>
    <dbReference type="NCBI Taxonomy" id="63057"/>
    <lineage>
        <taxon>Eukaryota</taxon>
        <taxon>Viridiplantae</taxon>
        <taxon>Streptophyta</taxon>
        <taxon>Embryophyta</taxon>
        <taxon>Tracheophyta</taxon>
        <taxon>Spermatophyta</taxon>
        <taxon>Magnoliopsida</taxon>
        <taxon>eudicotyledons</taxon>
        <taxon>Gunneridae</taxon>
        <taxon>Pentapetalae</taxon>
        <taxon>rosids</taxon>
        <taxon>fabids</taxon>
        <taxon>Rosales</taxon>
        <taxon>Cannabaceae</taxon>
        <taxon>Trema</taxon>
    </lineage>
</organism>
<accession>A0A2P5ECG9</accession>
<dbReference type="Proteomes" id="UP000237000">
    <property type="component" value="Unassembled WGS sequence"/>
</dbReference>
<name>A0A2P5ECG9_TREOI</name>
<keyword evidence="2" id="KW-1185">Reference proteome</keyword>
<dbReference type="AlphaFoldDB" id="A0A2P5ECG9"/>